<evidence type="ECO:0000313" key="2">
    <source>
        <dbReference type="EMBL" id="KIK60616.1"/>
    </source>
</evidence>
<feature type="region of interest" description="Disordered" evidence="1">
    <location>
        <begin position="26"/>
        <end position="78"/>
    </location>
</feature>
<accession>A0A0D0BY05</accession>
<sequence>MAALQVIDIGTTSNCQGLLPPPPLPYSAIPAPGEEVAEANPQAAPAPLAPATPPTPLTPPAPPTLPVSEPGPAGPAMQPDISSGAKFLPAYKKKVLELHEDFNGGRMMEGGSKTLNQLRKELVDKIFILIKNKEAPFTNITTTLNLNRAQANIRAITQYFLNHVNVMMKRHSRNKGKGIIAVLSTEDLTELIKKTLSILAPKGVHQLFKEENGDLITTHMKREQTRFKSATKAMWDELMADAQHGYTQ</sequence>
<reference evidence="2 3" key="1">
    <citation type="submission" date="2014-04" db="EMBL/GenBank/DDBJ databases">
        <title>Evolutionary Origins and Diversification of the Mycorrhizal Mutualists.</title>
        <authorList>
            <consortium name="DOE Joint Genome Institute"/>
            <consortium name="Mycorrhizal Genomics Consortium"/>
            <person name="Kohler A."/>
            <person name="Kuo A."/>
            <person name="Nagy L.G."/>
            <person name="Floudas D."/>
            <person name="Copeland A."/>
            <person name="Barry K.W."/>
            <person name="Cichocki N."/>
            <person name="Veneault-Fourrey C."/>
            <person name="LaButti K."/>
            <person name="Lindquist E.A."/>
            <person name="Lipzen A."/>
            <person name="Lundell T."/>
            <person name="Morin E."/>
            <person name="Murat C."/>
            <person name="Riley R."/>
            <person name="Ohm R."/>
            <person name="Sun H."/>
            <person name="Tunlid A."/>
            <person name="Henrissat B."/>
            <person name="Grigoriev I.V."/>
            <person name="Hibbett D.S."/>
            <person name="Martin F."/>
        </authorList>
    </citation>
    <scope>NUCLEOTIDE SEQUENCE [LARGE SCALE GENOMIC DNA]</scope>
    <source>
        <strain evidence="2 3">FD-317 M1</strain>
    </source>
</reference>
<organism evidence="2 3">
    <name type="scientific">Collybiopsis luxurians FD-317 M1</name>
    <dbReference type="NCBI Taxonomy" id="944289"/>
    <lineage>
        <taxon>Eukaryota</taxon>
        <taxon>Fungi</taxon>
        <taxon>Dikarya</taxon>
        <taxon>Basidiomycota</taxon>
        <taxon>Agaricomycotina</taxon>
        <taxon>Agaricomycetes</taxon>
        <taxon>Agaricomycetidae</taxon>
        <taxon>Agaricales</taxon>
        <taxon>Marasmiineae</taxon>
        <taxon>Omphalotaceae</taxon>
        <taxon>Collybiopsis</taxon>
        <taxon>Collybiopsis luxurians</taxon>
    </lineage>
</organism>
<protein>
    <submittedName>
        <fullName evidence="2">Uncharacterized protein</fullName>
    </submittedName>
</protein>
<gene>
    <name evidence="2" type="ORF">GYMLUDRAFT_244189</name>
</gene>
<evidence type="ECO:0000256" key="1">
    <source>
        <dbReference type="SAM" id="MobiDB-lite"/>
    </source>
</evidence>
<dbReference type="Proteomes" id="UP000053593">
    <property type="component" value="Unassembled WGS sequence"/>
</dbReference>
<keyword evidence="3" id="KW-1185">Reference proteome</keyword>
<proteinExistence type="predicted"/>
<evidence type="ECO:0000313" key="3">
    <source>
        <dbReference type="Proteomes" id="UP000053593"/>
    </source>
</evidence>
<dbReference type="HOGENOM" id="CLU_1120276_0_0_1"/>
<name>A0A0D0BY05_9AGAR</name>
<dbReference type="EMBL" id="KN834774">
    <property type="protein sequence ID" value="KIK60616.1"/>
    <property type="molecule type" value="Genomic_DNA"/>
</dbReference>
<dbReference type="AlphaFoldDB" id="A0A0D0BY05"/>
<feature type="compositionally biased region" description="Pro residues" evidence="1">
    <location>
        <begin position="47"/>
        <end position="65"/>
    </location>
</feature>